<comment type="caution">
    <text evidence="1">The sequence shown here is derived from an EMBL/GenBank/DDBJ whole genome shotgun (WGS) entry which is preliminary data.</text>
</comment>
<dbReference type="PANTHER" id="PTHR10492:SF57">
    <property type="entry name" value="ATP-DEPENDENT DNA HELICASE"/>
    <property type="match status" value="1"/>
</dbReference>
<dbReference type="PANTHER" id="PTHR10492">
    <property type="match status" value="1"/>
</dbReference>
<dbReference type="AlphaFoldDB" id="A0A9R1UQZ0"/>
<proteinExistence type="predicted"/>
<dbReference type="EMBL" id="NBSK02000008">
    <property type="protein sequence ID" value="KAJ0191863.1"/>
    <property type="molecule type" value="Genomic_DNA"/>
</dbReference>
<evidence type="ECO:0000313" key="2">
    <source>
        <dbReference type="Proteomes" id="UP000235145"/>
    </source>
</evidence>
<sequence length="154" mass="17863">MEMVYTIEFQKRGLPHSHICLFMHADYKLPTVEDIDPIISDGIPNIDDDLELYSLIKEFMIHGPCGAEILNCPCMVDRKCSKNFPKQFCNHTSVDSNGFPLYRRRNDEHLVENSGVQLDNRNVVPYNKYLLKSYHGYINVELSKKGSSIKYLFK</sequence>
<name>A0A9R1UQZ0_LACSA</name>
<keyword evidence="2" id="KW-1185">Reference proteome</keyword>
<evidence type="ECO:0000313" key="1">
    <source>
        <dbReference type="EMBL" id="KAJ0191863.1"/>
    </source>
</evidence>
<evidence type="ECO:0008006" key="3">
    <source>
        <dbReference type="Google" id="ProtNLM"/>
    </source>
</evidence>
<gene>
    <name evidence="1" type="ORF">LSAT_V11C800408910</name>
</gene>
<accession>A0A9R1UQZ0</accession>
<reference evidence="1 2" key="1">
    <citation type="journal article" date="2017" name="Nat. Commun.">
        <title>Genome assembly with in vitro proximity ligation data and whole-genome triplication in lettuce.</title>
        <authorList>
            <person name="Reyes-Chin-Wo S."/>
            <person name="Wang Z."/>
            <person name="Yang X."/>
            <person name="Kozik A."/>
            <person name="Arikit S."/>
            <person name="Song C."/>
            <person name="Xia L."/>
            <person name="Froenicke L."/>
            <person name="Lavelle D.O."/>
            <person name="Truco M.J."/>
            <person name="Xia R."/>
            <person name="Zhu S."/>
            <person name="Xu C."/>
            <person name="Xu H."/>
            <person name="Xu X."/>
            <person name="Cox K."/>
            <person name="Korf I."/>
            <person name="Meyers B.C."/>
            <person name="Michelmore R.W."/>
        </authorList>
    </citation>
    <scope>NUCLEOTIDE SEQUENCE [LARGE SCALE GENOMIC DNA]</scope>
    <source>
        <strain evidence="2">cv. Salinas</strain>
        <tissue evidence="1">Seedlings</tissue>
    </source>
</reference>
<organism evidence="1 2">
    <name type="scientific">Lactuca sativa</name>
    <name type="common">Garden lettuce</name>
    <dbReference type="NCBI Taxonomy" id="4236"/>
    <lineage>
        <taxon>Eukaryota</taxon>
        <taxon>Viridiplantae</taxon>
        <taxon>Streptophyta</taxon>
        <taxon>Embryophyta</taxon>
        <taxon>Tracheophyta</taxon>
        <taxon>Spermatophyta</taxon>
        <taxon>Magnoliopsida</taxon>
        <taxon>eudicotyledons</taxon>
        <taxon>Gunneridae</taxon>
        <taxon>Pentapetalae</taxon>
        <taxon>asterids</taxon>
        <taxon>campanulids</taxon>
        <taxon>Asterales</taxon>
        <taxon>Asteraceae</taxon>
        <taxon>Cichorioideae</taxon>
        <taxon>Cichorieae</taxon>
        <taxon>Lactucinae</taxon>
        <taxon>Lactuca</taxon>
    </lineage>
</organism>
<dbReference type="Proteomes" id="UP000235145">
    <property type="component" value="Unassembled WGS sequence"/>
</dbReference>
<protein>
    <recommendedName>
        <fullName evidence="3">Helitron helicase-like domain-containing protein</fullName>
    </recommendedName>
</protein>